<gene>
    <name evidence="1" type="ORF">MCOR_26521</name>
</gene>
<dbReference type="Proteomes" id="UP000507470">
    <property type="component" value="Unassembled WGS sequence"/>
</dbReference>
<keyword evidence="2" id="KW-1185">Reference proteome</keyword>
<reference evidence="1 2" key="1">
    <citation type="submission" date="2020-06" db="EMBL/GenBank/DDBJ databases">
        <authorList>
            <person name="Li R."/>
            <person name="Bekaert M."/>
        </authorList>
    </citation>
    <scope>NUCLEOTIDE SEQUENCE [LARGE SCALE GENOMIC DNA]</scope>
    <source>
        <strain evidence="2">wild</strain>
    </source>
</reference>
<dbReference type="AlphaFoldDB" id="A0A6J8C738"/>
<evidence type="ECO:0000313" key="2">
    <source>
        <dbReference type="Proteomes" id="UP000507470"/>
    </source>
</evidence>
<dbReference type="EMBL" id="CACVKT020004778">
    <property type="protein sequence ID" value="CAC5391512.1"/>
    <property type="molecule type" value="Genomic_DNA"/>
</dbReference>
<accession>A0A6J8C738</accession>
<evidence type="ECO:0000313" key="1">
    <source>
        <dbReference type="EMBL" id="CAC5391512.1"/>
    </source>
</evidence>
<name>A0A6J8C738_MYTCO</name>
<sequence>MDNFIVVLEEVCKNLNDGTITIHNLKIVASNIENFETVIKEMKGFPGDKDIILESVNLRQKQLYAYESDLHVVQHFVYVCKNCGGNTENLSSKIKSNEDMKIVELKQVCSEAKVLTARDEASSVKYVKCRENEDLQLLDNYCPKVIAFGLDNHHMEMMKELGEYTFEGDSFTQLLDNRGQLLEKEKRRKLTVDEILKEVWEPTKKFWTDLCTELEDGELLFQNLKNTFRQTI</sequence>
<protein>
    <submittedName>
        <fullName evidence="1">Uncharacterized protein</fullName>
    </submittedName>
</protein>
<organism evidence="1 2">
    <name type="scientific">Mytilus coruscus</name>
    <name type="common">Sea mussel</name>
    <dbReference type="NCBI Taxonomy" id="42192"/>
    <lineage>
        <taxon>Eukaryota</taxon>
        <taxon>Metazoa</taxon>
        <taxon>Spiralia</taxon>
        <taxon>Lophotrochozoa</taxon>
        <taxon>Mollusca</taxon>
        <taxon>Bivalvia</taxon>
        <taxon>Autobranchia</taxon>
        <taxon>Pteriomorphia</taxon>
        <taxon>Mytilida</taxon>
        <taxon>Mytiloidea</taxon>
        <taxon>Mytilidae</taxon>
        <taxon>Mytilinae</taxon>
        <taxon>Mytilus</taxon>
    </lineage>
</organism>
<proteinExistence type="predicted"/>